<dbReference type="OrthoDB" id="9771846at2"/>
<name>A0A2Y9B422_9RHOB</name>
<feature type="domain" description="Spore protein YkvP/CgeB glycosyl transferase-like" evidence="2">
    <location>
        <begin position="313"/>
        <end position="453"/>
    </location>
</feature>
<keyword evidence="4" id="KW-0808">Transferase</keyword>
<keyword evidence="5" id="KW-1185">Reference proteome</keyword>
<dbReference type="RefSeq" id="WP_109566111.1">
    <property type="nucleotide sequence ID" value="NZ_QGDJ01000015.1"/>
</dbReference>
<dbReference type="EMBL" id="QGDJ01000015">
    <property type="protein sequence ID" value="PWJ12947.1"/>
    <property type="molecule type" value="Genomic_DNA"/>
</dbReference>
<dbReference type="Proteomes" id="UP000245839">
    <property type="component" value="Unassembled WGS sequence"/>
</dbReference>
<sequence>MSAPSRIVPLLAEGVLAVEGTAAPSLSAGAAQPLPAPGRYLVEPLPEAPLTVTLDERSVTIRPGGWSGELGPSRGGRVTGRARDDLDPGRDVTVLALATGGVVARATARAADGGRFTLDLPATVARAPYRTRLTIGIAGSDHVLGRVDAGRPPRAWGPAPEAPRLRIKISTPNLREAPLWGDSHFAASLAAAFERLGRPVGVDCMDAWYGRTAPEDAVLVIRGRQPVQLDPGKINLMWLISHPDRVEDAEYAQYDRVFVASDIYAAHLKDRGLPHVEVLHQATDAVLFGGVAPPETRRSAPVFVGNSRREYRTMVKWCVEQGVPLDLYGGGWDGVLPPGYLRAPSVANRDLPALYAAHGLLLNDHWDSMRDNGFLSNRLFDGSATGTPILTDPVAGLEAVFGDTIATASEPEAFAEIIRSCLDDPTPFLARAARAREIVLGAHTFDHRAATLAAAVDRIAAG</sequence>
<dbReference type="EMBL" id="UETC01000015">
    <property type="protein sequence ID" value="SSA50755.1"/>
    <property type="molecule type" value="Genomic_DNA"/>
</dbReference>
<protein>
    <submittedName>
        <fullName evidence="3">Glycosyl transferase family 1</fullName>
    </submittedName>
    <submittedName>
        <fullName evidence="4">Glycosyl transferases group 1</fullName>
    </submittedName>
</protein>
<dbReference type="AlphaFoldDB" id="A0A2Y9B422"/>
<feature type="region of interest" description="Disordered" evidence="1">
    <location>
        <begin position="64"/>
        <end position="85"/>
    </location>
</feature>
<dbReference type="GO" id="GO:0016740">
    <property type="term" value="F:transferase activity"/>
    <property type="evidence" value="ECO:0007669"/>
    <property type="project" value="UniProtKB-KW"/>
</dbReference>
<evidence type="ECO:0000313" key="6">
    <source>
        <dbReference type="Proteomes" id="UP000251571"/>
    </source>
</evidence>
<dbReference type="Pfam" id="PF13524">
    <property type="entry name" value="Glyco_trans_1_2"/>
    <property type="match status" value="1"/>
</dbReference>
<organism evidence="4 6">
    <name type="scientific">Jannaschia seohaensis</name>
    <dbReference type="NCBI Taxonomy" id="475081"/>
    <lineage>
        <taxon>Bacteria</taxon>
        <taxon>Pseudomonadati</taxon>
        <taxon>Pseudomonadota</taxon>
        <taxon>Alphaproteobacteria</taxon>
        <taxon>Rhodobacterales</taxon>
        <taxon>Roseobacteraceae</taxon>
        <taxon>Jannaschia</taxon>
    </lineage>
</organism>
<evidence type="ECO:0000259" key="2">
    <source>
        <dbReference type="Pfam" id="PF13524"/>
    </source>
</evidence>
<feature type="compositionally biased region" description="Gly residues" evidence="1">
    <location>
        <begin position="65"/>
        <end position="78"/>
    </location>
</feature>
<evidence type="ECO:0000256" key="1">
    <source>
        <dbReference type="SAM" id="MobiDB-lite"/>
    </source>
</evidence>
<accession>A0A2Y9B422</accession>
<dbReference type="InterPro" id="IPR055259">
    <property type="entry name" value="YkvP/CgeB_Glyco_trans-like"/>
</dbReference>
<dbReference type="Proteomes" id="UP000251571">
    <property type="component" value="Unassembled WGS sequence"/>
</dbReference>
<evidence type="ECO:0000313" key="4">
    <source>
        <dbReference type="EMBL" id="SSA50755.1"/>
    </source>
</evidence>
<evidence type="ECO:0000313" key="5">
    <source>
        <dbReference type="Proteomes" id="UP000245839"/>
    </source>
</evidence>
<gene>
    <name evidence="3" type="ORF">BCF38_11583</name>
    <name evidence="4" type="ORF">SAMN05421539_11583</name>
</gene>
<proteinExistence type="predicted"/>
<reference evidence="3 5" key="2">
    <citation type="submission" date="2018-03" db="EMBL/GenBank/DDBJ databases">
        <title>Genomic Encyclopedia of Archaeal and Bacterial Type Strains, Phase II (KMG-II): from individual species to whole genera.</title>
        <authorList>
            <person name="Goeker M."/>
        </authorList>
    </citation>
    <scope>NUCLEOTIDE SEQUENCE [LARGE SCALE GENOMIC DNA]</scope>
    <source>
        <strain evidence="3 5">DSM 25227</strain>
    </source>
</reference>
<evidence type="ECO:0000313" key="3">
    <source>
        <dbReference type="EMBL" id="PWJ12947.1"/>
    </source>
</evidence>
<reference evidence="4 6" key="1">
    <citation type="submission" date="2016-10" db="EMBL/GenBank/DDBJ databases">
        <authorList>
            <person name="Cai Z."/>
        </authorList>
    </citation>
    <scope>NUCLEOTIDE SEQUENCE [LARGE SCALE GENOMIC DNA]</scope>
    <source>
        <strain evidence="4 6">DSM 25227</strain>
    </source>
</reference>
<dbReference type="SUPFAM" id="SSF53756">
    <property type="entry name" value="UDP-Glycosyltransferase/glycogen phosphorylase"/>
    <property type="match status" value="1"/>
</dbReference>